<gene>
    <name evidence="3" type="ORF">GCM10011360_05700</name>
</gene>
<organism evidence="3 4">
    <name type="scientific">Primorskyibacter flagellatus</name>
    <dbReference type="NCBI Taxonomy" id="1387277"/>
    <lineage>
        <taxon>Bacteria</taxon>
        <taxon>Pseudomonadati</taxon>
        <taxon>Pseudomonadota</taxon>
        <taxon>Alphaproteobacteria</taxon>
        <taxon>Rhodobacterales</taxon>
        <taxon>Roseobacteraceae</taxon>
        <taxon>Primorskyibacter</taxon>
    </lineage>
</organism>
<feature type="transmembrane region" description="Helical" evidence="2">
    <location>
        <begin position="98"/>
        <end position="126"/>
    </location>
</feature>
<feature type="transmembrane region" description="Helical" evidence="2">
    <location>
        <begin position="61"/>
        <end position="86"/>
    </location>
</feature>
<feature type="transmembrane region" description="Helical" evidence="2">
    <location>
        <begin position="316"/>
        <end position="335"/>
    </location>
</feature>
<reference evidence="4" key="1">
    <citation type="journal article" date="2019" name="Int. J. Syst. Evol. Microbiol.">
        <title>The Global Catalogue of Microorganisms (GCM) 10K type strain sequencing project: providing services to taxonomists for standard genome sequencing and annotation.</title>
        <authorList>
            <consortium name="The Broad Institute Genomics Platform"/>
            <consortium name="The Broad Institute Genome Sequencing Center for Infectious Disease"/>
            <person name="Wu L."/>
            <person name="Ma J."/>
        </authorList>
    </citation>
    <scope>NUCLEOTIDE SEQUENCE [LARGE SCALE GENOMIC DNA]</scope>
    <source>
        <strain evidence="4">CGMCC 1.12664</strain>
    </source>
</reference>
<protein>
    <submittedName>
        <fullName evidence="3">Uncharacterized protein</fullName>
    </submittedName>
</protein>
<feature type="transmembrane region" description="Helical" evidence="2">
    <location>
        <begin position="282"/>
        <end position="304"/>
    </location>
</feature>
<evidence type="ECO:0000313" key="3">
    <source>
        <dbReference type="EMBL" id="GGE19819.1"/>
    </source>
</evidence>
<proteinExistence type="predicted"/>
<dbReference type="Proteomes" id="UP000612855">
    <property type="component" value="Unassembled WGS sequence"/>
</dbReference>
<keyword evidence="4" id="KW-1185">Reference proteome</keyword>
<dbReference type="EMBL" id="BMFJ01000001">
    <property type="protein sequence ID" value="GGE19819.1"/>
    <property type="molecule type" value="Genomic_DNA"/>
</dbReference>
<keyword evidence="2" id="KW-1133">Transmembrane helix</keyword>
<evidence type="ECO:0000256" key="2">
    <source>
        <dbReference type="SAM" id="Phobius"/>
    </source>
</evidence>
<evidence type="ECO:0000256" key="1">
    <source>
        <dbReference type="SAM" id="MobiDB-lite"/>
    </source>
</evidence>
<dbReference type="RefSeq" id="WP_188476112.1">
    <property type="nucleotide sequence ID" value="NZ_BMFJ01000001.1"/>
</dbReference>
<accession>A0A917ECR0</accession>
<feature type="compositionally biased region" description="Basic and acidic residues" evidence="1">
    <location>
        <begin position="1"/>
        <end position="13"/>
    </location>
</feature>
<keyword evidence="2" id="KW-0812">Transmembrane</keyword>
<feature type="transmembrane region" description="Helical" evidence="2">
    <location>
        <begin position="231"/>
        <end position="257"/>
    </location>
</feature>
<dbReference type="AlphaFoldDB" id="A0A917ECR0"/>
<feature type="transmembrane region" description="Helical" evidence="2">
    <location>
        <begin position="132"/>
        <end position="156"/>
    </location>
</feature>
<feature type="region of interest" description="Disordered" evidence="1">
    <location>
        <begin position="1"/>
        <end position="22"/>
    </location>
</feature>
<feature type="transmembrane region" description="Helical" evidence="2">
    <location>
        <begin position="168"/>
        <end position="189"/>
    </location>
</feature>
<keyword evidence="2" id="KW-0472">Membrane</keyword>
<name>A0A917ECR0_9RHOB</name>
<feature type="transmembrane region" description="Helical" evidence="2">
    <location>
        <begin position="201"/>
        <end position="224"/>
    </location>
</feature>
<sequence length="339" mass="35429">MVSFDRHYQDGLRGKSYSGDTPFQREQFRQGRLQRFDLSGRPQGHSGGGDPLGGAAAGVLLFLPLILFALAILPVAGIVAFVASALMSERLKRQGRPIALRVLFFPMAAAAFWVSFVFLGTCFLMLGTGGAGAVIAGLILAASVGAGIAAVVYARMTGAGFAVAMVEVQTYVVAPSAALLVVFLIGYAIGVPLPDRTLLEWMLWTGMGGAVIAVQAALVYALVLRVTTGRAFLATGVTSGLAVFLGLFATACVFYFLQFGGAFIDRIGGRTGSELDPSLNGIWGGLPGFVLLLVPGVLTCRAVLGMVEPKLSGAGRWISALLLTAPCIFVFLNGARALY</sequence>
<evidence type="ECO:0000313" key="4">
    <source>
        <dbReference type="Proteomes" id="UP000612855"/>
    </source>
</evidence>
<comment type="caution">
    <text evidence="3">The sequence shown here is derived from an EMBL/GenBank/DDBJ whole genome shotgun (WGS) entry which is preliminary data.</text>
</comment>